<proteinExistence type="predicted"/>
<protein>
    <submittedName>
        <fullName evidence="2">PIR Superfamily Protein</fullName>
    </submittedName>
</protein>
<evidence type="ECO:0000256" key="1">
    <source>
        <dbReference type="SAM" id="Phobius"/>
    </source>
</evidence>
<feature type="transmembrane region" description="Helical" evidence="1">
    <location>
        <begin position="175"/>
        <end position="193"/>
    </location>
</feature>
<keyword evidence="1" id="KW-1133">Transmembrane helix</keyword>
<accession>A0A1A8WQ47</accession>
<keyword evidence="1" id="KW-0472">Membrane</keyword>
<dbReference type="Proteomes" id="UP000078560">
    <property type="component" value="Unassembled WGS sequence"/>
</dbReference>
<gene>
    <name evidence="2" type="ORF">POVCU2_0092520</name>
</gene>
<keyword evidence="1" id="KW-0812">Transmembrane</keyword>
<sequence length="248" mass="29172">MAKPSKEFDKGKYYDMLVVIRGIFNSVKEDEHSTYLYDNDHVLKNIALYLLQNYESAYKHCKMDNNAKDCCNYLNKWLNEKKSLYTSNTKCNSHNVLWEHYIEKLWEKMQDDVVEDDRCNRDTFGPKYFQEKWLSPSCSNGSPVEIQKEFPEHPSYKKHECPSAVAPTSSSCKTVLTTTYVVFGILLFSMYLLRFSSVGMKLNNLIRGKKIKRRNMDKENNDAFISENDSNMNSLDRRFNVIYNSFQN</sequence>
<evidence type="ECO:0000313" key="2">
    <source>
        <dbReference type="EMBL" id="SBS95026.1"/>
    </source>
</evidence>
<dbReference type="EMBL" id="FLQU01001928">
    <property type="protein sequence ID" value="SBS95026.1"/>
    <property type="molecule type" value="Genomic_DNA"/>
</dbReference>
<name>A0A1A8WQ47_PLAOA</name>
<organism evidence="2 3">
    <name type="scientific">Plasmodium ovale curtisi</name>
    <dbReference type="NCBI Taxonomy" id="864141"/>
    <lineage>
        <taxon>Eukaryota</taxon>
        <taxon>Sar</taxon>
        <taxon>Alveolata</taxon>
        <taxon>Apicomplexa</taxon>
        <taxon>Aconoidasida</taxon>
        <taxon>Haemosporida</taxon>
        <taxon>Plasmodiidae</taxon>
        <taxon>Plasmodium</taxon>
        <taxon>Plasmodium (Plasmodium)</taxon>
    </lineage>
</organism>
<evidence type="ECO:0000313" key="3">
    <source>
        <dbReference type="Proteomes" id="UP000078560"/>
    </source>
</evidence>
<dbReference type="AlphaFoldDB" id="A0A1A8WQ47"/>
<reference evidence="3" key="1">
    <citation type="submission" date="2016-05" db="EMBL/GenBank/DDBJ databases">
        <authorList>
            <person name="Naeem Raeece"/>
        </authorList>
    </citation>
    <scope>NUCLEOTIDE SEQUENCE [LARGE SCALE GENOMIC DNA]</scope>
</reference>